<reference evidence="1" key="1">
    <citation type="submission" date="2022-03" db="EMBL/GenBank/DDBJ databases">
        <title>Genomic analyses of argali, domestic sheep and their hybrids provide insights into chromosomal evolution, heterosis and genetic basis of agronomic traits.</title>
        <authorList>
            <person name="Li M."/>
        </authorList>
    </citation>
    <scope>NUCLEOTIDE SEQUENCE</scope>
    <source>
        <strain evidence="1">F1 hybrid</strain>
    </source>
</reference>
<dbReference type="Proteomes" id="UP001057279">
    <property type="component" value="Linkage Group LG14"/>
</dbReference>
<dbReference type="EMBL" id="CM043039">
    <property type="protein sequence ID" value="KAI4574052.1"/>
    <property type="molecule type" value="Genomic_DNA"/>
</dbReference>
<name>A0ACB9UMV6_9CETA</name>
<evidence type="ECO:0000313" key="2">
    <source>
        <dbReference type="Proteomes" id="UP001057279"/>
    </source>
</evidence>
<gene>
    <name evidence="1" type="ORF">MJG53_012228</name>
</gene>
<organism evidence="1 2">
    <name type="scientific">Ovis ammon polii x Ovis aries</name>
    <dbReference type="NCBI Taxonomy" id="2918886"/>
    <lineage>
        <taxon>Eukaryota</taxon>
        <taxon>Metazoa</taxon>
        <taxon>Chordata</taxon>
        <taxon>Craniata</taxon>
        <taxon>Vertebrata</taxon>
        <taxon>Euteleostomi</taxon>
        <taxon>Mammalia</taxon>
        <taxon>Eutheria</taxon>
        <taxon>Laurasiatheria</taxon>
        <taxon>Artiodactyla</taxon>
        <taxon>Ruminantia</taxon>
        <taxon>Pecora</taxon>
        <taxon>Bovidae</taxon>
        <taxon>Caprinae</taxon>
        <taxon>Ovis</taxon>
    </lineage>
</organism>
<comment type="caution">
    <text evidence="1">The sequence shown here is derived from an EMBL/GenBank/DDBJ whole genome shotgun (WGS) entry which is preliminary data.</text>
</comment>
<keyword evidence="2" id="KW-1185">Reference proteome</keyword>
<evidence type="ECO:0000313" key="1">
    <source>
        <dbReference type="EMBL" id="KAI4574052.1"/>
    </source>
</evidence>
<protein>
    <submittedName>
        <fullName evidence="1">Uncharacterized protein</fullName>
    </submittedName>
</protein>
<sequence>MMRPELRAKSCTDRAHVPQLLKPGHPETVLRSQKSRRGEAPAWRLESSPRTATRGKPTRSEDPAQPKGDVCFPRFDSDIMGPPGAPHNVVLWAGKVVHHGAGDRDVHSSLSALSKLLAHEKTRHTDTQSQRRELATASHDAKWCWARTEIPASPRKLTKLQILLPLCKSLADPVGPVPKLGGSSRPSDSPQSVGHFDLT</sequence>
<proteinExistence type="predicted"/>
<accession>A0ACB9UMV6</accession>